<gene>
    <name evidence="1" type="ORF">I8608_000997</name>
</gene>
<reference evidence="1" key="1">
    <citation type="journal article" date="2018" name="Genome Biol.">
        <title>SKESA: strategic k-mer extension for scrupulous assemblies.</title>
        <authorList>
            <person name="Souvorov A."/>
            <person name="Agarwala R."/>
            <person name="Lipman D.J."/>
        </authorList>
    </citation>
    <scope>NUCLEOTIDE SEQUENCE</scope>
    <source>
        <strain evidence="1">Morganella morganii ARLG-3209</strain>
    </source>
</reference>
<dbReference type="Proteomes" id="UP000865968">
    <property type="component" value="Unassembled WGS sequence"/>
</dbReference>
<organism evidence="1 2">
    <name type="scientific">Morganella morganii</name>
    <name type="common">Proteus morganii</name>
    <dbReference type="NCBI Taxonomy" id="582"/>
    <lineage>
        <taxon>Bacteria</taxon>
        <taxon>Pseudomonadati</taxon>
        <taxon>Pseudomonadota</taxon>
        <taxon>Gammaproteobacteria</taxon>
        <taxon>Enterobacterales</taxon>
        <taxon>Morganellaceae</taxon>
        <taxon>Morganella</taxon>
    </lineage>
</organism>
<accession>A0AAN5MDA5</accession>
<dbReference type="AlphaFoldDB" id="A0AAN5MDA5"/>
<comment type="caution">
    <text evidence="1">The sequence shown here is derived from an EMBL/GenBank/DDBJ whole genome shotgun (WGS) entry which is preliminary data.</text>
</comment>
<name>A0AAN5MDA5_MORMO</name>
<evidence type="ECO:0000313" key="2">
    <source>
        <dbReference type="Proteomes" id="UP000865968"/>
    </source>
</evidence>
<reference evidence="1" key="2">
    <citation type="submission" date="2020-10" db="EMBL/GenBank/DDBJ databases">
        <authorList>
            <consortium name="NCBI Pathogen Detection Project"/>
        </authorList>
    </citation>
    <scope>NUCLEOTIDE SEQUENCE</scope>
    <source>
        <strain evidence="1">Morganella morganii ARLG-3209</strain>
    </source>
</reference>
<proteinExistence type="predicted"/>
<protein>
    <recommendedName>
        <fullName evidence="3">Tail fiber protein</fullName>
    </recommendedName>
</protein>
<evidence type="ECO:0008006" key="3">
    <source>
        <dbReference type="Google" id="ProtNLM"/>
    </source>
</evidence>
<evidence type="ECO:0000313" key="1">
    <source>
        <dbReference type="EMBL" id="HAT3808185.1"/>
    </source>
</evidence>
<sequence length="337" mass="36435">MAKSDFLPFGISEGANVLSNQEYESLVARHNGFTSGVAKSKELNKVWRQSSVFTAILAQFIVDTDGEDLPDDGNLPAVKVRLVSALKEAFRGEMPAVPKTVQTTGESTKDVMSQKAVTDAINNIKIPEVSDATNGRKGVVQLDDTISDSDTKVPPSKLIKAALADKPSTASMTLELNKKVNKSDVSDQLGNDKSKVPSLDLLTTELGKKAAAGSSYSKAESDNKYQPKGNYALKSDLDAYQKKTLLVSGIKQIYNGTALNKGSSFTVNEDLRGRMLYLQNSMDRGFTPIVIPQDNMTISSVVTSDSWYEIRLTNNGRTFNVASRNGGVMATMVFVSV</sequence>
<dbReference type="EMBL" id="DACSWI010000001">
    <property type="protein sequence ID" value="HAT3808185.1"/>
    <property type="molecule type" value="Genomic_DNA"/>
</dbReference>